<reference evidence="6" key="1">
    <citation type="submission" date="2025-08" db="UniProtKB">
        <authorList>
            <consortium name="RefSeq"/>
        </authorList>
    </citation>
    <scope>IDENTIFICATION</scope>
    <source>
        <tissue evidence="6">Seedling</tissue>
    </source>
</reference>
<protein>
    <submittedName>
        <fullName evidence="6">Uncharacterized protein LOC132804983</fullName>
    </submittedName>
</protein>
<evidence type="ECO:0000259" key="4">
    <source>
        <dbReference type="PROSITE" id="PS50994"/>
    </source>
</evidence>
<dbReference type="PANTHER" id="PTHR46148:SF44">
    <property type="entry name" value="GAG-POL POLYPROTEIN"/>
    <property type="match status" value="1"/>
</dbReference>
<evidence type="ECO:0000256" key="2">
    <source>
        <dbReference type="SAM" id="MobiDB-lite"/>
    </source>
</evidence>
<dbReference type="RefSeq" id="XP_060675544.1">
    <property type="nucleotide sequence ID" value="XM_060819561.1"/>
</dbReference>
<dbReference type="GeneID" id="132804983"/>
<feature type="compositionally biased region" description="Low complexity" evidence="2">
    <location>
        <begin position="334"/>
        <end position="361"/>
    </location>
</feature>
<keyword evidence="1" id="KW-0863">Zinc-finger</keyword>
<dbReference type="InterPro" id="IPR005162">
    <property type="entry name" value="Retrotrans_gag_dom"/>
</dbReference>
<feature type="domain" description="CCHC-type" evidence="3">
    <location>
        <begin position="303"/>
        <end position="317"/>
    </location>
</feature>
<dbReference type="Pfam" id="PF03732">
    <property type="entry name" value="Retrotrans_gag"/>
    <property type="match status" value="1"/>
</dbReference>
<feature type="region of interest" description="Disordered" evidence="2">
    <location>
        <begin position="327"/>
        <end position="374"/>
    </location>
</feature>
<evidence type="ECO:0000259" key="3">
    <source>
        <dbReference type="PROSITE" id="PS50158"/>
    </source>
</evidence>
<dbReference type="Gene3D" id="2.40.70.10">
    <property type="entry name" value="Acid Proteases"/>
    <property type="match status" value="1"/>
</dbReference>
<feature type="compositionally biased region" description="Low complexity" evidence="2">
    <location>
        <begin position="238"/>
        <end position="250"/>
    </location>
</feature>
<dbReference type="Pfam" id="PF08284">
    <property type="entry name" value="RVP_2"/>
    <property type="match status" value="1"/>
</dbReference>
<dbReference type="Proteomes" id="UP001652623">
    <property type="component" value="Chromosome 8"/>
</dbReference>
<dbReference type="InterPro" id="IPR012337">
    <property type="entry name" value="RNaseH-like_sf"/>
</dbReference>
<dbReference type="Pfam" id="PF24626">
    <property type="entry name" value="SH3_Tf2-1"/>
    <property type="match status" value="1"/>
</dbReference>
<sequence length="907" mass="102114">MSRRDTRRTRERSAESSGSRSSLRDLVSQLTRALGGSSSSNRSVDQARRLGAVEFDGSQGPAAALKWLSSMEKILEEGMQCPDEDMVRISGFMLEGDARKWWQMEKTRRRHTWDQFKIAFSTEFCPPAYREARKREFEGLRQGNMTVTEYERRFRELSEFCMHLIPDDHAKKVRFIDGLNESIGYTLSGSVHPTYQSARDAALELERQAEIHRPSRRRPFEGSYSGVPRQGASKKSHSSGSDSGGFSPRGRFQRRGGYRMPQPARHSISGGTSSYQHSGFSPKPFCRRCNRAHHGICQFEGVCFQCGQAGHIKRNCPYGEAGVLGASPPSHQASGSRGQSSRGSYAVGGSSGSVPQPVGPSRGRGRRPQQTGQGRVFAMTQQEALATPDVVAGTLNIFGNDALVLIDPGATHSFISKEFVTRVGMTPTPLECLVEIATPAGESLWPSQLIKECFFCIEDQVMEADLILLDLSGLDVILGMDWLARNHASVDCFSKEVTFRRPGLPEVVFRGGVGRPLPRLISTLTAKKLLNKGCQGYLAHVIDTRVSGVRLEDMPVVRDFPDVFPEELPGLPPEREVDFPIELIPGTVPISLPPYRMAPAELRKLVSLHGVPLAIVSDRDPRFTSRLWRKLADALGARLNYSTAFHPQSDGQAERTIQTLEDMLRSCIMQFSGSWDEQLPLIEFVYNNSYQASTGMSPYEALYGRQCRTPLCWSEVGEERLLATTNAVGSEYLRMTLDKVKIIRDRLKVAQDRQKSYADVRRKDLEFEVGDWVFLKLSPWKGVVRFGRRGKLGPRYIGPYEVTERIGPVAYRLALPEELARVHNVFHVSMLRKYIADPSHVLESPDIEIREDLSYVEQPVQILDREERTLRNKTIPLVKVLWRNHLVEEATWEPEAQMREQYPYLFQ</sequence>
<dbReference type="InterPro" id="IPR001584">
    <property type="entry name" value="Integrase_cat-core"/>
</dbReference>
<keyword evidence="1" id="KW-0479">Metal-binding</keyword>
<dbReference type="SUPFAM" id="SSF54160">
    <property type="entry name" value="Chromo domain-like"/>
    <property type="match status" value="1"/>
</dbReference>
<name>A0ABM4AFP0_ZIZJJ</name>
<dbReference type="Pfam" id="PF00098">
    <property type="entry name" value="zf-CCHC"/>
    <property type="match status" value="1"/>
</dbReference>
<feature type="domain" description="Integrase catalytic" evidence="4">
    <location>
        <begin position="602"/>
        <end position="706"/>
    </location>
</feature>
<dbReference type="CDD" id="cd00303">
    <property type="entry name" value="retropepsin_like"/>
    <property type="match status" value="1"/>
</dbReference>
<dbReference type="SMART" id="SM00343">
    <property type="entry name" value="ZnF_C2HC"/>
    <property type="match status" value="1"/>
</dbReference>
<feature type="compositionally biased region" description="Basic residues" evidence="2">
    <location>
        <begin position="1"/>
        <end position="10"/>
    </location>
</feature>
<organism evidence="5 6">
    <name type="scientific">Ziziphus jujuba</name>
    <name type="common">Chinese jujube</name>
    <name type="synonym">Ziziphus sativa</name>
    <dbReference type="NCBI Taxonomy" id="326968"/>
    <lineage>
        <taxon>Eukaryota</taxon>
        <taxon>Viridiplantae</taxon>
        <taxon>Streptophyta</taxon>
        <taxon>Embryophyta</taxon>
        <taxon>Tracheophyta</taxon>
        <taxon>Spermatophyta</taxon>
        <taxon>Magnoliopsida</taxon>
        <taxon>eudicotyledons</taxon>
        <taxon>Gunneridae</taxon>
        <taxon>Pentapetalae</taxon>
        <taxon>rosids</taxon>
        <taxon>fabids</taxon>
        <taxon>Rosales</taxon>
        <taxon>Rhamnaceae</taxon>
        <taxon>Paliureae</taxon>
        <taxon>Ziziphus</taxon>
    </lineage>
</organism>
<keyword evidence="1" id="KW-0862">Zinc</keyword>
<evidence type="ECO:0000313" key="5">
    <source>
        <dbReference type="Proteomes" id="UP001652623"/>
    </source>
</evidence>
<dbReference type="InterPro" id="IPR021109">
    <property type="entry name" value="Peptidase_aspartic_dom_sf"/>
</dbReference>
<evidence type="ECO:0000313" key="6">
    <source>
        <dbReference type="RefSeq" id="XP_060675544.1"/>
    </source>
</evidence>
<feature type="region of interest" description="Disordered" evidence="2">
    <location>
        <begin position="1"/>
        <end position="25"/>
    </location>
</feature>
<accession>A0ABM4AFP0</accession>
<dbReference type="InterPro" id="IPR016197">
    <property type="entry name" value="Chromo-like_dom_sf"/>
</dbReference>
<dbReference type="PROSITE" id="PS50158">
    <property type="entry name" value="ZF_CCHC"/>
    <property type="match status" value="1"/>
</dbReference>
<dbReference type="Gene3D" id="3.30.420.10">
    <property type="entry name" value="Ribonuclease H-like superfamily/Ribonuclease H"/>
    <property type="match status" value="1"/>
</dbReference>
<dbReference type="SUPFAM" id="SSF53098">
    <property type="entry name" value="Ribonuclease H-like"/>
    <property type="match status" value="1"/>
</dbReference>
<keyword evidence="5" id="KW-1185">Reference proteome</keyword>
<dbReference type="PROSITE" id="PS50994">
    <property type="entry name" value="INTEGRASE"/>
    <property type="match status" value="1"/>
</dbReference>
<dbReference type="InterPro" id="IPR036397">
    <property type="entry name" value="RNaseH_sf"/>
</dbReference>
<dbReference type="SUPFAM" id="SSF50630">
    <property type="entry name" value="Acid proteases"/>
    <property type="match status" value="1"/>
</dbReference>
<feature type="compositionally biased region" description="Low complexity" evidence="2">
    <location>
        <begin position="15"/>
        <end position="25"/>
    </location>
</feature>
<feature type="region of interest" description="Disordered" evidence="2">
    <location>
        <begin position="209"/>
        <end position="277"/>
    </location>
</feature>
<evidence type="ECO:0000256" key="1">
    <source>
        <dbReference type="PROSITE-ProRule" id="PRU00047"/>
    </source>
</evidence>
<dbReference type="InterPro" id="IPR056924">
    <property type="entry name" value="SH3_Tf2-1"/>
</dbReference>
<dbReference type="PANTHER" id="PTHR46148">
    <property type="entry name" value="CHROMO DOMAIN-CONTAINING PROTEIN"/>
    <property type="match status" value="1"/>
</dbReference>
<proteinExistence type="predicted"/>
<gene>
    <name evidence="6" type="primary">LOC132804983</name>
</gene>
<dbReference type="InterPro" id="IPR001878">
    <property type="entry name" value="Znf_CCHC"/>
</dbReference>